<dbReference type="NCBIfam" id="TIGR03296">
    <property type="entry name" value="M6dom_TIGR03296"/>
    <property type="match status" value="1"/>
</dbReference>
<reference evidence="4 5" key="1">
    <citation type="journal article" date="2019" name="Int. J. Syst. Evol. Microbiol.">
        <title>The Global Catalogue of Microorganisms (GCM) 10K type strain sequencing project: providing services to taxonomists for standard genome sequencing and annotation.</title>
        <authorList>
            <consortium name="The Broad Institute Genomics Platform"/>
            <consortium name="The Broad Institute Genome Sequencing Center for Infectious Disease"/>
            <person name="Wu L."/>
            <person name="Ma J."/>
        </authorList>
    </citation>
    <scope>NUCLEOTIDE SEQUENCE [LARGE SCALE GENOMIC DNA]</scope>
    <source>
        <strain evidence="4 5">JCM 16022</strain>
    </source>
</reference>
<name>A0ABN2Z4Y3_9ACTN</name>
<feature type="chain" id="PRO_5046805026" evidence="1">
    <location>
        <begin position="31"/>
        <end position="796"/>
    </location>
</feature>
<sequence length="796" mass="86470">MRRTKLVALATASLLSAAGTLSLTSAQAGAAPAGTTFTNPGAPALGKVVSDVRTPKWRAKYEARNQAALEKQLRTGARGDSVKLGKGKYGRVGTAQTDKIFVVLAEFGNTQHSAFAGQAPDAQRVDGPMRNEIPEPDRTTDNSTLWQSNYDRAHYENMYFNRMKSFYEKQSSGHYSIDGDVTEWVKVPFNEARYGRDLCASVACNNTWFLVRDALAVWTKDQLDSGKSMEEIQAYLKTFDHQDRYDFDGDGDFNEPDGYIDHFQIVHAGGDAADGDPIYGSDAIWSHRWNAQIEPFGTGPEGGAPIGGVNVGEGGLSDPNGAKVDIPNNPTGVWVNDYTIQPENGGLSVFAHEFGHDLGLPDLYDTSGNTGGASNTVEHWSLMSQSRGTAKKDEGIGDQPMSFGAWEKLALGWLNYKLVKPGETVETKVHPNSSSSLGKKSVIALLPDKQVPLDLGAPCDACGSKYFYSDMGDSLDNTMTRTVAGGGALTAKVRYEIEDGYDYAFLQASNDGGQTWANVPTSESYDGSDEAGTNSDGTGISGTTGGAWVDLTATVPDGTNALRWRYLTDGGYALSGFQVDNITLGGTDIGNAETDTEGWTLDGFRTTTGSEIQSFLNAYILDNRQFVGQDKLLNHLYNFRNTHSLTMSNWVDFYHNEPGALISYWDTSYTDNNVGDHPGHGQILPVDAHPQLAHLGDQLLRTKLQTLDSTFGLHRTDKQTVHLNGEVVKLPSRKAVSLFDDTKTWWHLRDMHGASDHPGPYKPGWIGVDVPKTGTTIKVLKISRTGVMTVKVHAAK</sequence>
<dbReference type="Gene3D" id="3.40.390.10">
    <property type="entry name" value="Collagenase (Catalytic Domain)"/>
    <property type="match status" value="1"/>
</dbReference>
<comment type="caution">
    <text evidence="4">The sequence shown here is derived from an EMBL/GenBank/DDBJ whole genome shotgun (WGS) entry which is preliminary data.</text>
</comment>
<organism evidence="4 5">
    <name type="scientific">Nocardioides koreensis</name>
    <dbReference type="NCBI Taxonomy" id="433651"/>
    <lineage>
        <taxon>Bacteria</taxon>
        <taxon>Bacillati</taxon>
        <taxon>Actinomycetota</taxon>
        <taxon>Actinomycetes</taxon>
        <taxon>Propionibacteriales</taxon>
        <taxon>Nocardioidaceae</taxon>
        <taxon>Nocardioides</taxon>
    </lineage>
</organism>
<dbReference type="InterPro" id="IPR048665">
    <property type="entry name" value="InhA-like_VEG"/>
</dbReference>
<feature type="domain" description="Peptidase M6-like" evidence="2">
    <location>
        <begin position="89"/>
        <end position="408"/>
    </location>
</feature>
<dbReference type="Pfam" id="PF20774">
    <property type="entry name" value="InhA-like_VEG"/>
    <property type="match status" value="1"/>
</dbReference>
<evidence type="ECO:0000259" key="3">
    <source>
        <dbReference type="Pfam" id="PF20774"/>
    </source>
</evidence>
<keyword evidence="5" id="KW-1185">Reference proteome</keyword>
<dbReference type="Proteomes" id="UP001501771">
    <property type="component" value="Unassembled WGS sequence"/>
</dbReference>
<accession>A0ABN2Z4Y3</accession>
<dbReference type="Pfam" id="PF20773">
    <property type="entry name" value="InhA-like_MAM"/>
    <property type="match status" value="1"/>
</dbReference>
<proteinExistence type="predicted"/>
<dbReference type="InterPro" id="IPR008757">
    <property type="entry name" value="Peptidase_M6-like_domain"/>
</dbReference>
<protein>
    <submittedName>
        <fullName evidence="4">Immune inhibitor A</fullName>
    </submittedName>
</protein>
<dbReference type="PANTHER" id="PTHR41775">
    <property type="entry name" value="SECRETED PROTEIN-RELATED"/>
    <property type="match status" value="1"/>
</dbReference>
<evidence type="ECO:0000256" key="1">
    <source>
        <dbReference type="SAM" id="SignalP"/>
    </source>
</evidence>
<dbReference type="RefSeq" id="WP_344146620.1">
    <property type="nucleotide sequence ID" value="NZ_BAAAQR010000001.1"/>
</dbReference>
<dbReference type="SUPFAM" id="SSF55486">
    <property type="entry name" value="Metalloproteases ('zincins'), catalytic domain"/>
    <property type="match status" value="1"/>
</dbReference>
<dbReference type="Pfam" id="PF05547">
    <property type="entry name" value="Peptidase_M6"/>
    <property type="match status" value="1"/>
</dbReference>
<feature type="domain" description="Immune inhibitor A-like metallopeptidase VEG" evidence="3">
    <location>
        <begin position="618"/>
        <end position="746"/>
    </location>
</feature>
<evidence type="ECO:0000313" key="4">
    <source>
        <dbReference type="EMBL" id="GAA2136894.1"/>
    </source>
</evidence>
<evidence type="ECO:0000259" key="2">
    <source>
        <dbReference type="Pfam" id="PF05547"/>
    </source>
</evidence>
<gene>
    <name evidence="4" type="ORF">GCM10009844_03450</name>
</gene>
<dbReference type="InterPro" id="IPR024079">
    <property type="entry name" value="MetalloPept_cat_dom_sf"/>
</dbReference>
<keyword evidence="1" id="KW-0732">Signal</keyword>
<dbReference type="EMBL" id="BAAAQR010000001">
    <property type="protein sequence ID" value="GAA2136894.1"/>
    <property type="molecule type" value="Genomic_DNA"/>
</dbReference>
<feature type="signal peptide" evidence="1">
    <location>
        <begin position="1"/>
        <end position="30"/>
    </location>
</feature>
<dbReference type="PANTHER" id="PTHR41775:SF1">
    <property type="entry name" value="PEPTIDASE M6-LIKE DOMAIN-CONTAINING PROTEIN"/>
    <property type="match status" value="1"/>
</dbReference>
<evidence type="ECO:0000313" key="5">
    <source>
        <dbReference type="Proteomes" id="UP001501771"/>
    </source>
</evidence>